<dbReference type="GO" id="GO:0046872">
    <property type="term" value="F:metal ion binding"/>
    <property type="evidence" value="ECO:0007669"/>
    <property type="project" value="UniProtKB-KW"/>
</dbReference>
<evidence type="ECO:0000313" key="10">
    <source>
        <dbReference type="Proteomes" id="UP000030693"/>
    </source>
</evidence>
<dbReference type="InterPro" id="IPR003000">
    <property type="entry name" value="Sirtuin"/>
</dbReference>
<evidence type="ECO:0000256" key="6">
    <source>
        <dbReference type="PROSITE-ProRule" id="PRU00236"/>
    </source>
</evidence>
<dbReference type="PANTHER" id="PTHR11085">
    <property type="entry name" value="NAD-DEPENDENT PROTEIN DEACYLASE SIRTUIN-5, MITOCHONDRIAL-RELATED"/>
    <property type="match status" value="1"/>
</dbReference>
<name>A0A058ZAM9_FONAL</name>
<dbReference type="PROSITE" id="PS50305">
    <property type="entry name" value="SIRTUIN"/>
    <property type="match status" value="1"/>
</dbReference>
<dbReference type="GO" id="GO:0017136">
    <property type="term" value="F:histone deacetylase activity, NAD-dependent"/>
    <property type="evidence" value="ECO:0007669"/>
    <property type="project" value="TreeGrafter"/>
</dbReference>
<dbReference type="EMBL" id="KB932204">
    <property type="protein sequence ID" value="KCV70482.1"/>
    <property type="molecule type" value="Genomic_DNA"/>
</dbReference>
<reference evidence="9" key="1">
    <citation type="submission" date="2013-04" db="EMBL/GenBank/DDBJ databases">
        <title>The Genome Sequence of Fonticula alba ATCC 38817.</title>
        <authorList>
            <consortium name="The Broad Institute Genomics Platform"/>
            <person name="Russ C."/>
            <person name="Cuomo C."/>
            <person name="Burger G."/>
            <person name="Gray M.W."/>
            <person name="Holland P.W.H."/>
            <person name="King N."/>
            <person name="Lang F.B.F."/>
            <person name="Roger A.J."/>
            <person name="Ruiz-Trillo I."/>
            <person name="Brown M."/>
            <person name="Walker B."/>
            <person name="Young S."/>
            <person name="Zeng Q."/>
            <person name="Gargeya S."/>
            <person name="Fitzgerald M."/>
            <person name="Haas B."/>
            <person name="Abouelleil A."/>
            <person name="Allen A.W."/>
            <person name="Alvarado L."/>
            <person name="Arachchi H.M."/>
            <person name="Berlin A.M."/>
            <person name="Chapman S.B."/>
            <person name="Gainer-Dewar J."/>
            <person name="Goldberg J."/>
            <person name="Griggs A."/>
            <person name="Gujja S."/>
            <person name="Hansen M."/>
            <person name="Howarth C."/>
            <person name="Imamovic A."/>
            <person name="Ireland A."/>
            <person name="Larimer J."/>
            <person name="McCowan C."/>
            <person name="Murphy C."/>
            <person name="Pearson M."/>
            <person name="Poon T.W."/>
            <person name="Priest M."/>
            <person name="Roberts A."/>
            <person name="Saif S."/>
            <person name="Shea T."/>
            <person name="Sisk P."/>
            <person name="Sykes S."/>
            <person name="Wortman J."/>
            <person name="Nusbaum C."/>
            <person name="Birren B."/>
        </authorList>
    </citation>
    <scope>NUCLEOTIDE SEQUENCE [LARGE SCALE GENOMIC DNA]</scope>
    <source>
        <strain evidence="9">ATCC 38817</strain>
    </source>
</reference>
<dbReference type="Gene3D" id="3.30.1600.10">
    <property type="entry name" value="SIR2/SIRT2 'Small Domain"/>
    <property type="match status" value="1"/>
</dbReference>
<keyword evidence="4 6" id="KW-0862">Zinc</keyword>
<dbReference type="Proteomes" id="UP000030693">
    <property type="component" value="Unassembled WGS sequence"/>
</dbReference>
<feature type="domain" description="Deacetylase sirtuin-type" evidence="8">
    <location>
        <begin position="91"/>
        <end position="412"/>
    </location>
</feature>
<dbReference type="InterPro" id="IPR026590">
    <property type="entry name" value="Ssirtuin_cat_dom"/>
</dbReference>
<dbReference type="RefSeq" id="XP_009494998.1">
    <property type="nucleotide sequence ID" value="XM_009496723.1"/>
</dbReference>
<dbReference type="PANTHER" id="PTHR11085:SF6">
    <property type="entry name" value="NAD-DEPENDENT PROTEIN DEACETYLASE SIRTUIN-2"/>
    <property type="match status" value="1"/>
</dbReference>
<feature type="binding site" evidence="6">
    <location>
        <position position="274"/>
    </location>
    <ligand>
        <name>Zn(2+)</name>
        <dbReference type="ChEBI" id="CHEBI:29105"/>
    </ligand>
</feature>
<protein>
    <recommendedName>
        <fullName evidence="8">Deacetylase sirtuin-type domain-containing protein</fullName>
    </recommendedName>
</protein>
<dbReference type="GeneID" id="20527549"/>
<keyword evidence="5" id="KW-0520">NAD</keyword>
<feature type="binding site" evidence="6">
    <location>
        <position position="245"/>
    </location>
    <ligand>
        <name>Zn(2+)</name>
        <dbReference type="ChEBI" id="CHEBI:29105"/>
    </ligand>
</feature>
<evidence type="ECO:0000256" key="4">
    <source>
        <dbReference type="ARBA" id="ARBA00022833"/>
    </source>
</evidence>
<dbReference type="STRING" id="691883.A0A058ZAM9"/>
<dbReference type="GO" id="GO:0070403">
    <property type="term" value="F:NAD+ binding"/>
    <property type="evidence" value="ECO:0007669"/>
    <property type="project" value="InterPro"/>
</dbReference>
<feature type="region of interest" description="Disordered" evidence="7">
    <location>
        <begin position="486"/>
        <end position="523"/>
    </location>
</feature>
<keyword evidence="10" id="KW-1185">Reference proteome</keyword>
<dbReference type="SUPFAM" id="SSF52467">
    <property type="entry name" value="DHS-like NAD/FAD-binding domain"/>
    <property type="match status" value="1"/>
</dbReference>
<evidence type="ECO:0000259" key="8">
    <source>
        <dbReference type="PROSITE" id="PS50305"/>
    </source>
</evidence>
<dbReference type="InterPro" id="IPR029035">
    <property type="entry name" value="DHS-like_NAD/FAD-binding_dom"/>
</dbReference>
<dbReference type="Pfam" id="PF02146">
    <property type="entry name" value="SIR2"/>
    <property type="match status" value="1"/>
</dbReference>
<proteinExistence type="predicted"/>
<feature type="binding site" evidence="6">
    <location>
        <position position="250"/>
    </location>
    <ligand>
        <name>Zn(2+)</name>
        <dbReference type="ChEBI" id="CHEBI:29105"/>
    </ligand>
</feature>
<evidence type="ECO:0000313" key="9">
    <source>
        <dbReference type="EMBL" id="KCV70482.1"/>
    </source>
</evidence>
<feature type="compositionally biased region" description="Low complexity" evidence="7">
    <location>
        <begin position="488"/>
        <end position="499"/>
    </location>
</feature>
<evidence type="ECO:0000256" key="2">
    <source>
        <dbReference type="ARBA" id="ARBA00022679"/>
    </source>
</evidence>
<dbReference type="InterPro" id="IPR026591">
    <property type="entry name" value="Sirtuin_cat_small_dom_sf"/>
</dbReference>
<accession>A0A058ZAM9</accession>
<organism evidence="9">
    <name type="scientific">Fonticula alba</name>
    <name type="common">Slime mold</name>
    <dbReference type="NCBI Taxonomy" id="691883"/>
    <lineage>
        <taxon>Eukaryota</taxon>
        <taxon>Rotosphaerida</taxon>
        <taxon>Fonticulaceae</taxon>
        <taxon>Fonticula</taxon>
    </lineage>
</organism>
<dbReference type="GO" id="GO:0005634">
    <property type="term" value="C:nucleus"/>
    <property type="evidence" value="ECO:0007669"/>
    <property type="project" value="TreeGrafter"/>
</dbReference>
<dbReference type="OrthoDB" id="420264at2759"/>
<feature type="region of interest" description="Disordered" evidence="7">
    <location>
        <begin position="74"/>
        <end position="94"/>
    </location>
</feature>
<feature type="compositionally biased region" description="Low complexity" evidence="7">
    <location>
        <begin position="513"/>
        <end position="523"/>
    </location>
</feature>
<dbReference type="AlphaFoldDB" id="A0A058ZAM9"/>
<keyword evidence="2" id="KW-0808">Transferase</keyword>
<dbReference type="Gene3D" id="3.40.50.1220">
    <property type="entry name" value="TPP-binding domain"/>
    <property type="match status" value="1"/>
</dbReference>
<feature type="active site" description="Proton acceptor" evidence="6">
    <location>
        <position position="236"/>
    </location>
</feature>
<feature type="region of interest" description="Disordered" evidence="7">
    <location>
        <begin position="442"/>
        <end position="470"/>
    </location>
</feature>
<evidence type="ECO:0000256" key="7">
    <source>
        <dbReference type="SAM" id="MobiDB-lite"/>
    </source>
</evidence>
<evidence type="ECO:0000256" key="5">
    <source>
        <dbReference type="ARBA" id="ARBA00023027"/>
    </source>
</evidence>
<feature type="compositionally biased region" description="Polar residues" evidence="7">
    <location>
        <begin position="76"/>
        <end position="94"/>
    </location>
</feature>
<sequence>MDWFYNSLAAIASSIGSHLTPDLADVDFAVDIADVDPFRAASMAELKPAAPLPGHGGSSVGCVRCGGPLNAGAGLASSSPTTDRCQSPRQPSPNVRSVEDVARFILDNDCRRILVLSGAGLSTAAGVPDFRSAQTGLYAQLTARGVSQPERVFDASFFRKAPEALYTLAGAILSESVKPTFAHCFIRALADSGRLLRNYTQNIDGLERQVGLTPAPATGTDASPSSSSDFNLIEAHGSLHSPTVCKNTACNFVVPPEQMHKQLLTGALLHCPGCGSVVQPPIVLFGQALPLTFLQCATADLPQTDLVIILGSRLQVAPFSSLASCIPGHVPRVIVDADAATLAGRHFHVEHGACRADDRRCDRCDQCARTDLLTDWMAASAPRFCFDNGRDVLLGMTCDEATRALARALGIEALADAHFQNFHPGPAPAAAPVAAAAAAAASAVSPDQDAPTPLESGSPEAAPTAGDPLGASLSTVARALCQVSLGHSTASSRSSIRTTGDAPAGRAEPSPPATATAAPPGST</sequence>
<evidence type="ECO:0000256" key="3">
    <source>
        <dbReference type="ARBA" id="ARBA00022723"/>
    </source>
</evidence>
<keyword evidence="3 6" id="KW-0479">Metal-binding</keyword>
<evidence type="ECO:0000256" key="1">
    <source>
        <dbReference type="ARBA" id="ARBA00001947"/>
    </source>
</evidence>
<gene>
    <name evidence="9" type="ORF">H696_02824</name>
</gene>
<comment type="cofactor">
    <cofactor evidence="1">
        <name>Zn(2+)</name>
        <dbReference type="ChEBI" id="CHEBI:29105"/>
    </cofactor>
</comment>
<dbReference type="eggNOG" id="KOG2682">
    <property type="taxonomic scope" value="Eukaryota"/>
</dbReference>
<dbReference type="InterPro" id="IPR050134">
    <property type="entry name" value="NAD-dep_sirtuin_deacylases"/>
</dbReference>
<feature type="binding site" evidence="6">
    <location>
        <position position="271"/>
    </location>
    <ligand>
        <name>Zn(2+)</name>
        <dbReference type="ChEBI" id="CHEBI:29105"/>
    </ligand>
</feature>